<dbReference type="GO" id="GO:0008270">
    <property type="term" value="F:zinc ion binding"/>
    <property type="evidence" value="ECO:0007669"/>
    <property type="project" value="UniProtKB-KW"/>
</dbReference>
<keyword evidence="4 12" id="KW-0863">Zinc-finger</keyword>
<name>A0AA39KMK8_MICHY</name>
<keyword evidence="10" id="KW-0539">Nucleus</keyword>
<evidence type="ECO:0000256" key="8">
    <source>
        <dbReference type="ARBA" id="ARBA00023125"/>
    </source>
</evidence>
<dbReference type="SMART" id="SM00980">
    <property type="entry name" value="THAP"/>
    <property type="match status" value="1"/>
</dbReference>
<keyword evidence="6" id="KW-0805">Transcription regulation</keyword>
<gene>
    <name evidence="15" type="ORF">PV327_004373</name>
</gene>
<keyword evidence="11" id="KW-0131">Cell cycle</keyword>
<dbReference type="Pfam" id="PF05485">
    <property type="entry name" value="THAP"/>
    <property type="match status" value="1"/>
</dbReference>
<comment type="similarity">
    <text evidence="2">Belongs to the THAP1 family.</text>
</comment>
<dbReference type="PANTHER" id="PTHR46600">
    <property type="entry name" value="THAP DOMAIN-CONTAINING"/>
    <property type="match status" value="1"/>
</dbReference>
<dbReference type="InterPro" id="IPR026516">
    <property type="entry name" value="THAP1/10"/>
</dbReference>
<dbReference type="GO" id="GO:0005654">
    <property type="term" value="C:nucleoplasm"/>
    <property type="evidence" value="ECO:0007669"/>
    <property type="project" value="UniProtKB-SubCell"/>
</dbReference>
<evidence type="ECO:0000256" key="6">
    <source>
        <dbReference type="ARBA" id="ARBA00023015"/>
    </source>
</evidence>
<evidence type="ECO:0000256" key="5">
    <source>
        <dbReference type="ARBA" id="ARBA00022833"/>
    </source>
</evidence>
<protein>
    <recommendedName>
        <fullName evidence="14">THAP-type domain-containing protein</fullName>
    </recommendedName>
</protein>
<keyword evidence="7 13" id="KW-0175">Coiled coil</keyword>
<evidence type="ECO:0000313" key="16">
    <source>
        <dbReference type="Proteomes" id="UP001168972"/>
    </source>
</evidence>
<sequence>MSRIIYGTDEKIPGENSYDRCSYKGCKNGKYRLGGRKLFLFPSHTEPERREKWLLNCGNEELRKKADSSIRRSGLCSDHFDLTCFTDDKKYSLKRNSIPRPNYPPNLLIDESRVDSNRIIDNNLMNRKINDNVDVISNNISRRVPKLFVDDDDYDEHDINYEIINDIQENKSNRLNNEITHEDNNEANCKSKKSIDHCKLYLLKNNNEFALVTNKSSLYSTTAELIEDERMKEENISEENCESINTSMTTIELLRMMNKEQNKDKKIEKLMKQNTLLRKELKALKQNIRRWESRRQQKSVSVTQLTLKQQKRMVLNIVNAMGITPMAKAIISSQLHMKRVPHTEEKKDFTKIFRQYSCNNMKRLKNVPT</sequence>
<dbReference type="PANTHER" id="PTHR46600:SF1">
    <property type="entry name" value="THAP DOMAIN-CONTAINING PROTEIN 1"/>
    <property type="match status" value="1"/>
</dbReference>
<comment type="caution">
    <text evidence="15">The sequence shown here is derived from an EMBL/GenBank/DDBJ whole genome shotgun (WGS) entry which is preliminary data.</text>
</comment>
<keyword evidence="3" id="KW-0479">Metal-binding</keyword>
<accession>A0AA39KMK8</accession>
<keyword evidence="8 12" id="KW-0238">DNA-binding</keyword>
<organism evidence="15 16">
    <name type="scientific">Microctonus hyperodae</name>
    <name type="common">Parasitoid wasp</name>
    <dbReference type="NCBI Taxonomy" id="165561"/>
    <lineage>
        <taxon>Eukaryota</taxon>
        <taxon>Metazoa</taxon>
        <taxon>Ecdysozoa</taxon>
        <taxon>Arthropoda</taxon>
        <taxon>Hexapoda</taxon>
        <taxon>Insecta</taxon>
        <taxon>Pterygota</taxon>
        <taxon>Neoptera</taxon>
        <taxon>Endopterygota</taxon>
        <taxon>Hymenoptera</taxon>
        <taxon>Apocrita</taxon>
        <taxon>Ichneumonoidea</taxon>
        <taxon>Braconidae</taxon>
        <taxon>Euphorinae</taxon>
        <taxon>Microctonus</taxon>
    </lineage>
</organism>
<reference evidence="15" key="2">
    <citation type="submission" date="2023-03" db="EMBL/GenBank/DDBJ databases">
        <authorList>
            <person name="Inwood S.N."/>
            <person name="Skelly J.G."/>
            <person name="Guhlin J."/>
            <person name="Harrop T.W.R."/>
            <person name="Goldson S.G."/>
            <person name="Dearden P.K."/>
        </authorList>
    </citation>
    <scope>NUCLEOTIDE SEQUENCE</scope>
    <source>
        <strain evidence="15">Lincoln</strain>
        <tissue evidence="15">Whole body</tissue>
    </source>
</reference>
<evidence type="ECO:0000256" key="10">
    <source>
        <dbReference type="ARBA" id="ARBA00023242"/>
    </source>
</evidence>
<evidence type="ECO:0000256" key="9">
    <source>
        <dbReference type="ARBA" id="ARBA00023163"/>
    </source>
</evidence>
<evidence type="ECO:0000256" key="1">
    <source>
        <dbReference type="ARBA" id="ARBA00004642"/>
    </source>
</evidence>
<feature type="coiled-coil region" evidence="13">
    <location>
        <begin position="260"/>
        <end position="301"/>
    </location>
</feature>
<dbReference type="InterPro" id="IPR006612">
    <property type="entry name" value="THAP_Znf"/>
</dbReference>
<dbReference type="PROSITE" id="PS50950">
    <property type="entry name" value="ZF_THAP"/>
    <property type="match status" value="1"/>
</dbReference>
<keyword evidence="9" id="KW-0804">Transcription</keyword>
<reference evidence="15" key="1">
    <citation type="journal article" date="2023" name="bioRxiv">
        <title>Scaffold-level genome assemblies of two parasitoid biocontrol wasps reveal the parthenogenesis mechanism and an associated novel virus.</title>
        <authorList>
            <person name="Inwood S."/>
            <person name="Skelly J."/>
            <person name="Guhlin J."/>
            <person name="Harrop T."/>
            <person name="Goldson S."/>
            <person name="Dearden P."/>
        </authorList>
    </citation>
    <scope>NUCLEOTIDE SEQUENCE</scope>
    <source>
        <strain evidence="15">Lincoln</strain>
        <tissue evidence="15">Whole body</tissue>
    </source>
</reference>
<evidence type="ECO:0000256" key="13">
    <source>
        <dbReference type="SAM" id="Coils"/>
    </source>
</evidence>
<evidence type="ECO:0000256" key="3">
    <source>
        <dbReference type="ARBA" id="ARBA00022723"/>
    </source>
</evidence>
<proteinExistence type="inferred from homology"/>
<evidence type="ECO:0000256" key="11">
    <source>
        <dbReference type="ARBA" id="ARBA00023306"/>
    </source>
</evidence>
<dbReference type="AlphaFoldDB" id="A0AA39KMK8"/>
<evidence type="ECO:0000256" key="7">
    <source>
        <dbReference type="ARBA" id="ARBA00023054"/>
    </source>
</evidence>
<evidence type="ECO:0000256" key="4">
    <source>
        <dbReference type="ARBA" id="ARBA00022771"/>
    </source>
</evidence>
<comment type="subcellular location">
    <subcellularLocation>
        <location evidence="1">Nucleus</location>
        <location evidence="1">Nucleoplasm</location>
    </subcellularLocation>
</comment>
<keyword evidence="16" id="KW-1185">Reference proteome</keyword>
<evidence type="ECO:0000256" key="2">
    <source>
        <dbReference type="ARBA" id="ARBA00006177"/>
    </source>
</evidence>
<dbReference type="SUPFAM" id="SSF57716">
    <property type="entry name" value="Glucocorticoid receptor-like (DNA-binding domain)"/>
    <property type="match status" value="1"/>
</dbReference>
<feature type="domain" description="THAP-type" evidence="14">
    <location>
        <begin position="12"/>
        <end position="102"/>
    </location>
</feature>
<evidence type="ECO:0000256" key="12">
    <source>
        <dbReference type="PROSITE-ProRule" id="PRU00309"/>
    </source>
</evidence>
<dbReference type="Proteomes" id="UP001168972">
    <property type="component" value="Unassembled WGS sequence"/>
</dbReference>
<evidence type="ECO:0000259" key="14">
    <source>
        <dbReference type="PROSITE" id="PS50950"/>
    </source>
</evidence>
<dbReference type="EMBL" id="JAQQBR010001832">
    <property type="protein sequence ID" value="KAK0166902.1"/>
    <property type="molecule type" value="Genomic_DNA"/>
</dbReference>
<evidence type="ECO:0000313" key="15">
    <source>
        <dbReference type="EMBL" id="KAK0166902.1"/>
    </source>
</evidence>
<keyword evidence="5" id="KW-0862">Zinc</keyword>
<dbReference type="GO" id="GO:0043565">
    <property type="term" value="F:sequence-specific DNA binding"/>
    <property type="evidence" value="ECO:0007669"/>
    <property type="project" value="InterPro"/>
</dbReference>